<comment type="caution">
    <text evidence="2">The sequence shown here is derived from an EMBL/GenBank/DDBJ whole genome shotgun (WGS) entry which is preliminary data.</text>
</comment>
<keyword evidence="3" id="KW-1185">Reference proteome</keyword>
<evidence type="ECO:0000313" key="3">
    <source>
        <dbReference type="Proteomes" id="UP000826234"/>
    </source>
</evidence>
<dbReference type="EMBL" id="JAIPUX010005289">
    <property type="protein sequence ID" value="KAH0617913.1"/>
    <property type="molecule type" value="Genomic_DNA"/>
</dbReference>
<sequence>MQGIIKSLNTTSKNRTTDDTMTSEEQQKKELLIGRPSPIIFHESNTTENEIDCSASIVKKASDTFQLLSLNVEAINWMEKKEVGDNENNSFEDLNVVESDVTYNKLNEIF</sequence>
<organism evidence="2 3">
    <name type="scientific">Phrynosoma platyrhinos</name>
    <name type="common">Desert horned lizard</name>
    <dbReference type="NCBI Taxonomy" id="52577"/>
    <lineage>
        <taxon>Eukaryota</taxon>
        <taxon>Metazoa</taxon>
        <taxon>Chordata</taxon>
        <taxon>Craniata</taxon>
        <taxon>Vertebrata</taxon>
        <taxon>Euteleostomi</taxon>
        <taxon>Lepidosauria</taxon>
        <taxon>Squamata</taxon>
        <taxon>Bifurcata</taxon>
        <taxon>Unidentata</taxon>
        <taxon>Episquamata</taxon>
        <taxon>Toxicofera</taxon>
        <taxon>Iguania</taxon>
        <taxon>Phrynosomatidae</taxon>
        <taxon>Phrynosomatinae</taxon>
        <taxon>Phrynosoma</taxon>
    </lineage>
</organism>
<reference evidence="2 3" key="1">
    <citation type="journal article" date="2022" name="Gigascience">
        <title>A chromosome-level genome assembly and annotation of the desert horned lizard, Phrynosoma platyrhinos, provides insight into chromosomal rearrangements among reptiles.</title>
        <authorList>
            <person name="Koochekian N."/>
            <person name="Ascanio A."/>
            <person name="Farleigh K."/>
            <person name="Card D.C."/>
            <person name="Schield D.R."/>
            <person name="Castoe T.A."/>
            <person name="Jezkova T."/>
        </authorList>
    </citation>
    <scope>NUCLEOTIDE SEQUENCE [LARGE SCALE GENOMIC DNA]</scope>
    <source>
        <strain evidence="2">NK-2021</strain>
    </source>
</reference>
<gene>
    <name evidence="2" type="ORF">JD844_016654</name>
</gene>
<proteinExistence type="predicted"/>
<feature type="compositionally biased region" description="Polar residues" evidence="1">
    <location>
        <begin position="7"/>
        <end position="24"/>
    </location>
</feature>
<feature type="region of interest" description="Disordered" evidence="1">
    <location>
        <begin position="1"/>
        <end position="28"/>
    </location>
</feature>
<name>A0ABQ7SKN7_PHRPL</name>
<evidence type="ECO:0000256" key="1">
    <source>
        <dbReference type="SAM" id="MobiDB-lite"/>
    </source>
</evidence>
<dbReference type="Proteomes" id="UP000826234">
    <property type="component" value="Unassembled WGS sequence"/>
</dbReference>
<accession>A0ABQ7SKN7</accession>
<evidence type="ECO:0000313" key="2">
    <source>
        <dbReference type="EMBL" id="KAH0617913.1"/>
    </source>
</evidence>
<protein>
    <submittedName>
        <fullName evidence="2">Uncharacterized protein</fullName>
    </submittedName>
</protein>